<dbReference type="PANTHER" id="PTHR33375">
    <property type="entry name" value="CHROMOSOME-PARTITIONING PROTEIN PARB-RELATED"/>
    <property type="match status" value="1"/>
</dbReference>
<dbReference type="SMART" id="SM00470">
    <property type="entry name" value="ParB"/>
    <property type="match status" value="1"/>
</dbReference>
<feature type="compositionally biased region" description="Basic residues" evidence="1">
    <location>
        <begin position="1"/>
        <end position="13"/>
    </location>
</feature>
<dbReference type="SUPFAM" id="SSF53335">
    <property type="entry name" value="S-adenosyl-L-methionine-dependent methyltransferases"/>
    <property type="match status" value="1"/>
</dbReference>
<sequence length="339" mass="37347">MKMKISKPARGKTHAAPDADESDDQSPTLKQRRIDRKLEKNYHQIEYVSPSRLTPNARNPRTQSAAQIKKLEAVVKRLGFNEPIIVDENGNVMSGNARLQAAKNLGLKSIPTVRIDHLTATEKRIYVLAANRIAVDAGWDWEMLAWELDELAIEVEGTDLDLSLTGFDIAEIDDVVASHSNGGSGAADDEVPEKDDLPISAIGQVWTLGKHRLLVGDARDPASYVRLMRGALARVVVSDPPYNVRIGTFARRNSQHREFAMASGEMSEAEFAAFLRTALTQVSSTLADGGLAYLFMDWRHSALLERIGREVIGTFKNPASGSSRMPAWGPSIVPSTNWY</sequence>
<dbReference type="Proteomes" id="UP000236884">
    <property type="component" value="Chromosome"/>
</dbReference>
<dbReference type="GO" id="GO:0032259">
    <property type="term" value="P:methylation"/>
    <property type="evidence" value="ECO:0007669"/>
    <property type="project" value="InterPro"/>
</dbReference>
<dbReference type="InterPro" id="IPR003115">
    <property type="entry name" value="ParB_N"/>
</dbReference>
<dbReference type="GO" id="GO:0003676">
    <property type="term" value="F:nucleic acid binding"/>
    <property type="evidence" value="ECO:0007669"/>
    <property type="project" value="InterPro"/>
</dbReference>
<keyword evidence="4" id="KW-1185">Reference proteome</keyword>
<dbReference type="Gene3D" id="3.90.1530.10">
    <property type="entry name" value="Conserved hypothetical protein from pyrococcus furiosus pfu- 392566-001, ParB domain"/>
    <property type="match status" value="1"/>
</dbReference>
<dbReference type="PROSITE" id="PS00092">
    <property type="entry name" value="N6_MTASE"/>
    <property type="match status" value="1"/>
</dbReference>
<dbReference type="GO" id="GO:0008168">
    <property type="term" value="F:methyltransferase activity"/>
    <property type="evidence" value="ECO:0007669"/>
    <property type="project" value="InterPro"/>
</dbReference>
<dbReference type="RefSeq" id="WP_245408664.1">
    <property type="nucleotide sequence ID" value="NZ_AP014946.1"/>
</dbReference>
<proteinExistence type="predicted"/>
<evidence type="ECO:0000313" key="3">
    <source>
        <dbReference type="EMBL" id="BAT58551.1"/>
    </source>
</evidence>
<dbReference type="Pfam" id="PF02195">
    <property type="entry name" value="ParB_N"/>
    <property type="match status" value="1"/>
</dbReference>
<dbReference type="InterPro" id="IPR002052">
    <property type="entry name" value="DNA_methylase_N6_adenine_CS"/>
</dbReference>
<feature type="region of interest" description="Disordered" evidence="1">
    <location>
        <begin position="1"/>
        <end position="37"/>
    </location>
</feature>
<protein>
    <submittedName>
        <fullName evidence="3">ParB-like nuclease domain protein</fullName>
    </submittedName>
</protein>
<gene>
    <name evidence="3" type="ORF">GJW-30_1_01077</name>
</gene>
<dbReference type="PANTHER" id="PTHR33375:SF1">
    <property type="entry name" value="CHROMOSOME-PARTITIONING PROTEIN PARB-RELATED"/>
    <property type="match status" value="1"/>
</dbReference>
<dbReference type="CDD" id="cd16403">
    <property type="entry name" value="ParB_N_like_MT"/>
    <property type="match status" value="1"/>
</dbReference>
<dbReference type="REBASE" id="131460">
    <property type="entry name" value="M.Vgo30ORF1077P"/>
</dbReference>
<dbReference type="SUPFAM" id="SSF110849">
    <property type="entry name" value="ParB/Sulfiredoxin"/>
    <property type="match status" value="1"/>
</dbReference>
<dbReference type="GO" id="GO:0005694">
    <property type="term" value="C:chromosome"/>
    <property type="evidence" value="ECO:0007669"/>
    <property type="project" value="TreeGrafter"/>
</dbReference>
<evidence type="ECO:0000313" key="4">
    <source>
        <dbReference type="Proteomes" id="UP000236884"/>
    </source>
</evidence>
<evidence type="ECO:0000259" key="2">
    <source>
        <dbReference type="SMART" id="SM00470"/>
    </source>
</evidence>
<dbReference type="AlphaFoldDB" id="A0A0S3PRH8"/>
<dbReference type="EMBL" id="AP014946">
    <property type="protein sequence ID" value="BAT58551.1"/>
    <property type="molecule type" value="Genomic_DNA"/>
</dbReference>
<organism evidence="3 4">
    <name type="scientific">Variibacter gotjawalensis</name>
    <dbReference type="NCBI Taxonomy" id="1333996"/>
    <lineage>
        <taxon>Bacteria</taxon>
        <taxon>Pseudomonadati</taxon>
        <taxon>Pseudomonadota</taxon>
        <taxon>Alphaproteobacteria</taxon>
        <taxon>Hyphomicrobiales</taxon>
        <taxon>Nitrobacteraceae</taxon>
        <taxon>Variibacter</taxon>
    </lineage>
</organism>
<dbReference type="InterPro" id="IPR036086">
    <property type="entry name" value="ParB/Sulfiredoxin_sf"/>
</dbReference>
<evidence type="ECO:0000256" key="1">
    <source>
        <dbReference type="SAM" id="MobiDB-lite"/>
    </source>
</evidence>
<name>A0A0S3PRH8_9BRAD</name>
<dbReference type="KEGG" id="vgo:GJW-30_1_01077"/>
<dbReference type="InterPro" id="IPR050336">
    <property type="entry name" value="Chromosome_partition/occlusion"/>
</dbReference>
<reference evidence="3 4" key="1">
    <citation type="submission" date="2015-08" db="EMBL/GenBank/DDBJ databases">
        <title>Investigation of the bacterial diversity of lava forest soil.</title>
        <authorList>
            <person name="Lee J.S."/>
        </authorList>
    </citation>
    <scope>NUCLEOTIDE SEQUENCE [LARGE SCALE GENOMIC DNA]</scope>
    <source>
        <strain evidence="3 4">GJW-30</strain>
    </source>
</reference>
<dbReference type="GO" id="GO:0045881">
    <property type="term" value="P:positive regulation of sporulation resulting in formation of a cellular spore"/>
    <property type="evidence" value="ECO:0007669"/>
    <property type="project" value="TreeGrafter"/>
</dbReference>
<accession>A0A0S3PRH8</accession>
<dbReference type="Gene3D" id="3.40.50.150">
    <property type="entry name" value="Vaccinia Virus protein VP39"/>
    <property type="match status" value="1"/>
</dbReference>
<dbReference type="InterPro" id="IPR029063">
    <property type="entry name" value="SAM-dependent_MTases_sf"/>
</dbReference>
<feature type="domain" description="ParB-like N-terminal" evidence="2">
    <location>
        <begin position="46"/>
        <end position="132"/>
    </location>
</feature>
<dbReference type="GO" id="GO:0007059">
    <property type="term" value="P:chromosome segregation"/>
    <property type="evidence" value="ECO:0007669"/>
    <property type="project" value="TreeGrafter"/>
</dbReference>